<accession>A0ABS0DP81</accession>
<reference evidence="4 5" key="1">
    <citation type="submission" date="2020-11" db="EMBL/GenBank/DDBJ databases">
        <title>Taxonomic investigation of Rahnella spp.</title>
        <authorList>
            <person name="Lee S.D."/>
        </authorList>
    </citation>
    <scope>NUCLEOTIDE SEQUENCE [LARGE SCALE GENOMIC DNA]</scope>
    <source>
        <strain evidence="4 5">SAP-10</strain>
    </source>
</reference>
<evidence type="ECO:0000259" key="3">
    <source>
        <dbReference type="PROSITE" id="PS50110"/>
    </source>
</evidence>
<dbReference type="InterPro" id="IPR001789">
    <property type="entry name" value="Sig_transdc_resp-reg_receiver"/>
</dbReference>
<organism evidence="4 5">
    <name type="scientific">Rahnella victoriana</name>
    <dbReference type="NCBI Taxonomy" id="1510570"/>
    <lineage>
        <taxon>Bacteria</taxon>
        <taxon>Pseudomonadati</taxon>
        <taxon>Pseudomonadota</taxon>
        <taxon>Gammaproteobacteria</taxon>
        <taxon>Enterobacterales</taxon>
        <taxon>Yersiniaceae</taxon>
        <taxon>Rahnella</taxon>
    </lineage>
</organism>
<dbReference type="Gene3D" id="3.40.50.2300">
    <property type="match status" value="1"/>
</dbReference>
<sequence>MAWKRREKVAIMDPLSMVSDVMSQILREESDIIIEGALSNFISLKSLLELRKLDVVFSEVYDANTSIIEGLDFLRKLKAQFPAIDMIIHTEIEIPALLIQSNADAIYMKQLGVEGCRASAAQILNATSMVSVLFYEDRKLRYDFEMLSDYEWEVLIMFSQQMSITEIATKMKTQYRRISRVKHIIMHKLKVSNNVAFSQLMALGGSKFGDYPPVSLK</sequence>
<dbReference type="InterPro" id="IPR011006">
    <property type="entry name" value="CheY-like_superfamily"/>
</dbReference>
<gene>
    <name evidence="4" type="ORF">IV431_07595</name>
</gene>
<evidence type="ECO:0000313" key="4">
    <source>
        <dbReference type="EMBL" id="MBF7955410.1"/>
    </source>
</evidence>
<dbReference type="InterPro" id="IPR016032">
    <property type="entry name" value="Sig_transdc_resp-reg_C-effctor"/>
</dbReference>
<dbReference type="Proteomes" id="UP000600307">
    <property type="component" value="Unassembled WGS sequence"/>
</dbReference>
<feature type="domain" description="Response regulatory" evidence="3">
    <location>
        <begin position="8"/>
        <end position="124"/>
    </location>
</feature>
<dbReference type="PROSITE" id="PS50110">
    <property type="entry name" value="RESPONSE_REGULATORY"/>
    <property type="match status" value="1"/>
</dbReference>
<protein>
    <submittedName>
        <fullName evidence="4">Response regulator transcription factor</fullName>
    </submittedName>
</protein>
<keyword evidence="5" id="KW-1185">Reference proteome</keyword>
<comment type="caution">
    <text evidence="2">Lacks conserved residue(s) required for the propagation of feature annotation.</text>
</comment>
<dbReference type="RefSeq" id="WP_195816952.1">
    <property type="nucleotide sequence ID" value="NZ_JADOBH010000001.1"/>
</dbReference>
<dbReference type="SUPFAM" id="SSF52172">
    <property type="entry name" value="CheY-like"/>
    <property type="match status" value="1"/>
</dbReference>
<evidence type="ECO:0000256" key="1">
    <source>
        <dbReference type="ARBA" id="ARBA00023125"/>
    </source>
</evidence>
<name>A0ABS0DP81_9GAMM</name>
<evidence type="ECO:0000256" key="2">
    <source>
        <dbReference type="PROSITE-ProRule" id="PRU00169"/>
    </source>
</evidence>
<comment type="caution">
    <text evidence="4">The sequence shown here is derived from an EMBL/GenBank/DDBJ whole genome shotgun (WGS) entry which is preliminary data.</text>
</comment>
<proteinExistence type="predicted"/>
<dbReference type="EMBL" id="JADOBH010000001">
    <property type="protein sequence ID" value="MBF7955410.1"/>
    <property type="molecule type" value="Genomic_DNA"/>
</dbReference>
<evidence type="ECO:0000313" key="5">
    <source>
        <dbReference type="Proteomes" id="UP000600307"/>
    </source>
</evidence>
<keyword evidence="1" id="KW-0238">DNA-binding</keyword>
<dbReference type="SUPFAM" id="SSF46894">
    <property type="entry name" value="C-terminal effector domain of the bipartite response regulators"/>
    <property type="match status" value="1"/>
</dbReference>